<dbReference type="Pfam" id="PF13086">
    <property type="entry name" value="AAA_11"/>
    <property type="match status" value="2"/>
</dbReference>
<dbReference type="SUPFAM" id="SSF52540">
    <property type="entry name" value="P-loop containing nucleoside triphosphate hydrolases"/>
    <property type="match status" value="1"/>
</dbReference>
<keyword evidence="4" id="KW-1185">Reference proteome</keyword>
<sequence length="948" mass="107245">MEESGQDISEKSGSITEGNFTTKQLRCAMADVRLGNEDLEPESAVEAMEIVDGVMSFRRGAFARRVHRDWIHSRDPRAILTDTDPSSIAIGVNSDLNIRIGAHRSNCTWVWHFEVRTMGRPLKNVALCLEAHKDNFGIKSIHRDGVRIGYNDGQEWHDHGPYEPRREPIPGSVMSYRVDICFASSGHGTYRQNILFGFEGYPVIRRKICADIVPLDDLSRLNEATKYFLNQTAHVWSSRNSNGDYHPFESPFVPVKDPWEKNLSKVYPYPGEEMFTLSHATLTENCLTRSNYRGRMHELIAVEELARHEQVARYNSVVQLRLTSCYILSSDTDGSTTAKYAPLGELFAQLPLGRGVSEDMKSGRLLLRGCNNILIKLCNTEENLEQNATGPPSTDIFEAHVEDKCNYMIYARLSKFCVERLNLKPDTDVKMCVQFVLNRMPFCEWQRAVDCLPDTGLVFPDPHFQLSIRLPSVLESNGEWSDLLDNRLNDKQREAVTLMVAPNEIYLPPILLLGPYGTGKTFTIAQALLIMLLQNPLNKVLLCTQSNSAADLYVKEFFDAWFTSTNEQRLKPMRIYYKRRLRNTVHPVVRKYCLTDPNGYFRDPTKEDIENCGLIVTTLATSSCLTALDFQPTHIVIDEAAQALECEAITPLALVGQRTRLILSGDQMQLAPEVYSDLSKERGLGMSLLERLHNLYSPRHPCRVSLCQNYRSHAAIVQLTSNLFYGNEIEPSGPLLPEHPNLKPLIFYAVAGTEVQGEHSTGFYNDEEAVELAKRIAYLKSCWPDNEWGPFSEDSIGVLAHYAEQVARIRNELRKRKLFSVNVERVLNVQGKQFTAVFISTVRTRNCCRYSAENSVSDYGFLTNPRLLNTAITRAKALVAVVGDPIALLNTGPCRSLWGKYFQNATVRGIPHFQLKQHMIRSMAPQVPLGVPLNPLAREFVPRQTQAD</sequence>
<dbReference type="PANTHER" id="PTHR10887">
    <property type="entry name" value="DNA2/NAM7 HELICASE FAMILY"/>
    <property type="match status" value="1"/>
</dbReference>
<dbReference type="GO" id="GO:0043186">
    <property type="term" value="C:P granule"/>
    <property type="evidence" value="ECO:0007669"/>
    <property type="project" value="TreeGrafter"/>
</dbReference>
<reference evidence="3" key="1">
    <citation type="journal article" date="2023" name="bioRxiv">
        <title>Scaffold-level genome assemblies of two parasitoid biocontrol wasps reveal the parthenogenesis mechanism and an associated novel virus.</title>
        <authorList>
            <person name="Inwood S."/>
            <person name="Skelly J."/>
            <person name="Guhlin J."/>
            <person name="Harrop T."/>
            <person name="Goldson S."/>
            <person name="Dearden P."/>
        </authorList>
    </citation>
    <scope>NUCLEOTIDE SEQUENCE</scope>
    <source>
        <strain evidence="3">Irish</strain>
        <tissue evidence="3">Whole body</tissue>
    </source>
</reference>
<feature type="domain" description="DNA2/NAM7 helicase helicase" evidence="1">
    <location>
        <begin position="607"/>
        <end position="676"/>
    </location>
</feature>
<organism evidence="3 4">
    <name type="scientific">Microctonus aethiopoides</name>
    <dbReference type="NCBI Taxonomy" id="144406"/>
    <lineage>
        <taxon>Eukaryota</taxon>
        <taxon>Metazoa</taxon>
        <taxon>Ecdysozoa</taxon>
        <taxon>Arthropoda</taxon>
        <taxon>Hexapoda</taxon>
        <taxon>Insecta</taxon>
        <taxon>Pterygota</taxon>
        <taxon>Neoptera</taxon>
        <taxon>Endopterygota</taxon>
        <taxon>Hymenoptera</taxon>
        <taxon>Apocrita</taxon>
        <taxon>Ichneumonoidea</taxon>
        <taxon>Braconidae</taxon>
        <taxon>Euphorinae</taxon>
        <taxon>Microctonus</taxon>
    </lineage>
</organism>
<name>A0AA39F8E5_9HYME</name>
<dbReference type="GO" id="GO:0005829">
    <property type="term" value="C:cytosol"/>
    <property type="evidence" value="ECO:0007669"/>
    <property type="project" value="TreeGrafter"/>
</dbReference>
<dbReference type="Proteomes" id="UP001168990">
    <property type="component" value="Unassembled WGS sequence"/>
</dbReference>
<reference evidence="3" key="2">
    <citation type="submission" date="2023-03" db="EMBL/GenBank/DDBJ databases">
        <authorList>
            <person name="Inwood S.N."/>
            <person name="Skelly J.G."/>
            <person name="Guhlin J."/>
            <person name="Harrop T.W.R."/>
            <person name="Goldson S.G."/>
            <person name="Dearden P.K."/>
        </authorList>
    </citation>
    <scope>NUCLEOTIDE SEQUENCE</scope>
    <source>
        <strain evidence="3">Irish</strain>
        <tissue evidence="3">Whole body</tissue>
    </source>
</reference>
<feature type="domain" description="DNA2/NAM7 helicase helicase" evidence="1">
    <location>
        <begin position="488"/>
        <end position="595"/>
    </location>
</feature>
<evidence type="ECO:0000313" key="3">
    <source>
        <dbReference type="EMBL" id="KAK0164868.1"/>
    </source>
</evidence>
<dbReference type="GO" id="GO:0004386">
    <property type="term" value="F:helicase activity"/>
    <property type="evidence" value="ECO:0007669"/>
    <property type="project" value="InterPro"/>
</dbReference>
<dbReference type="InterPro" id="IPR045055">
    <property type="entry name" value="DNA2/NAM7-like"/>
</dbReference>
<dbReference type="InterPro" id="IPR041677">
    <property type="entry name" value="DNA2/NAM7_AAA_11"/>
</dbReference>
<dbReference type="InterPro" id="IPR041679">
    <property type="entry name" value="DNA2/NAM7-like_C"/>
</dbReference>
<dbReference type="Pfam" id="PF13087">
    <property type="entry name" value="AAA_12"/>
    <property type="match status" value="1"/>
</dbReference>
<feature type="domain" description="DNA2/NAM7 helicase-like C-terminal" evidence="2">
    <location>
        <begin position="685"/>
        <end position="884"/>
    </location>
</feature>
<dbReference type="InterPro" id="IPR047187">
    <property type="entry name" value="SF1_C_Upf1"/>
</dbReference>
<evidence type="ECO:0000259" key="2">
    <source>
        <dbReference type="Pfam" id="PF13087"/>
    </source>
</evidence>
<accession>A0AA39F8E5</accession>
<comment type="caution">
    <text evidence="3">The sequence shown here is derived from an EMBL/GenBank/DDBJ whole genome shotgun (WGS) entry which is preliminary data.</text>
</comment>
<dbReference type="EMBL" id="JAQQBS010001422">
    <property type="protein sequence ID" value="KAK0164868.1"/>
    <property type="molecule type" value="Genomic_DNA"/>
</dbReference>
<dbReference type="AlphaFoldDB" id="A0AA39F8E5"/>
<gene>
    <name evidence="3" type="ORF">PV328_003437</name>
</gene>
<proteinExistence type="predicted"/>
<evidence type="ECO:0008006" key="5">
    <source>
        <dbReference type="Google" id="ProtNLM"/>
    </source>
</evidence>
<dbReference type="CDD" id="cd18808">
    <property type="entry name" value="SF1_C_Upf1"/>
    <property type="match status" value="1"/>
</dbReference>
<dbReference type="InterPro" id="IPR027417">
    <property type="entry name" value="P-loop_NTPase"/>
</dbReference>
<evidence type="ECO:0000259" key="1">
    <source>
        <dbReference type="Pfam" id="PF13086"/>
    </source>
</evidence>
<dbReference type="PANTHER" id="PTHR10887:SF365">
    <property type="entry name" value="HELICASE WITH ZINC FINGER DOMAIN-RELATED"/>
    <property type="match status" value="1"/>
</dbReference>
<dbReference type="FunFam" id="3.40.50.300:FF:000419">
    <property type="entry name" value="Probable helicase with zinc finger domain"/>
    <property type="match status" value="1"/>
</dbReference>
<dbReference type="Gene3D" id="3.40.50.300">
    <property type="entry name" value="P-loop containing nucleotide triphosphate hydrolases"/>
    <property type="match status" value="2"/>
</dbReference>
<dbReference type="GO" id="GO:0035194">
    <property type="term" value="P:regulatory ncRNA-mediated post-transcriptional gene silencing"/>
    <property type="evidence" value="ECO:0007669"/>
    <property type="project" value="TreeGrafter"/>
</dbReference>
<protein>
    <recommendedName>
        <fullName evidence="5">Helicase</fullName>
    </recommendedName>
</protein>
<evidence type="ECO:0000313" key="4">
    <source>
        <dbReference type="Proteomes" id="UP001168990"/>
    </source>
</evidence>